<gene>
    <name evidence="4" type="ORF">M3N64_08655</name>
</gene>
<dbReference type="CDD" id="cd02440">
    <property type="entry name" value="AdoMet_MTases"/>
    <property type="match status" value="1"/>
</dbReference>
<reference evidence="4 5" key="1">
    <citation type="submission" date="2022-05" db="EMBL/GenBank/DDBJ databases">
        <title>Sporolactobacillus sp nov CPB3-1, isolated from tree bark (Mangifera indica L.).</title>
        <authorList>
            <person name="Phuengjayaem S."/>
            <person name="Tanasupawat S."/>
        </authorList>
    </citation>
    <scope>NUCLEOTIDE SEQUENCE [LARGE SCALE GENOMIC DNA]</scope>
    <source>
        <strain evidence="4 5">CPB3-1</strain>
    </source>
</reference>
<keyword evidence="1 4" id="KW-0489">Methyltransferase</keyword>
<feature type="domain" description="Methyltransferase" evidence="3">
    <location>
        <begin position="53"/>
        <end position="152"/>
    </location>
</feature>
<comment type="caution">
    <text evidence="4">The sequence shown here is derived from an EMBL/GenBank/DDBJ whole genome shotgun (WGS) entry which is preliminary data.</text>
</comment>
<keyword evidence="2" id="KW-0808">Transferase</keyword>
<evidence type="ECO:0000259" key="3">
    <source>
        <dbReference type="Pfam" id="PF13649"/>
    </source>
</evidence>
<dbReference type="GO" id="GO:0008168">
    <property type="term" value="F:methyltransferase activity"/>
    <property type="evidence" value="ECO:0007669"/>
    <property type="project" value="UniProtKB-KW"/>
</dbReference>
<dbReference type="PANTHER" id="PTHR43861">
    <property type="entry name" value="TRANS-ACONITATE 2-METHYLTRANSFERASE-RELATED"/>
    <property type="match status" value="1"/>
</dbReference>
<dbReference type="PANTHER" id="PTHR43861:SF1">
    <property type="entry name" value="TRANS-ACONITATE 2-METHYLTRANSFERASE"/>
    <property type="match status" value="1"/>
</dbReference>
<accession>A0ABT0MBG6</accession>
<dbReference type="SUPFAM" id="SSF53335">
    <property type="entry name" value="S-adenosyl-L-methionine-dependent methyltransferases"/>
    <property type="match status" value="1"/>
</dbReference>
<dbReference type="InterPro" id="IPR029063">
    <property type="entry name" value="SAM-dependent_MTases_sf"/>
</dbReference>
<proteinExistence type="predicted"/>
<protein>
    <submittedName>
        <fullName evidence="4">Class I SAM-dependent methyltransferase</fullName>
    </submittedName>
</protein>
<organism evidence="4 5">
    <name type="scientific">Sporolactobacillus mangiferae</name>
    <dbReference type="NCBI Taxonomy" id="2940498"/>
    <lineage>
        <taxon>Bacteria</taxon>
        <taxon>Bacillati</taxon>
        <taxon>Bacillota</taxon>
        <taxon>Bacilli</taxon>
        <taxon>Bacillales</taxon>
        <taxon>Sporolactobacillaceae</taxon>
        <taxon>Sporolactobacillus</taxon>
    </lineage>
</organism>
<dbReference type="EMBL" id="JAMAST010000008">
    <property type="protein sequence ID" value="MCL1632018.1"/>
    <property type="molecule type" value="Genomic_DNA"/>
</dbReference>
<dbReference type="GO" id="GO:0032259">
    <property type="term" value="P:methylation"/>
    <property type="evidence" value="ECO:0007669"/>
    <property type="project" value="UniProtKB-KW"/>
</dbReference>
<dbReference type="InterPro" id="IPR041698">
    <property type="entry name" value="Methyltransf_25"/>
</dbReference>
<dbReference type="Gene3D" id="3.40.50.150">
    <property type="entry name" value="Vaccinia Virus protein VP39"/>
    <property type="match status" value="1"/>
</dbReference>
<evidence type="ECO:0000256" key="2">
    <source>
        <dbReference type="ARBA" id="ARBA00022679"/>
    </source>
</evidence>
<dbReference type="Proteomes" id="UP001203004">
    <property type="component" value="Unassembled WGS sequence"/>
</dbReference>
<evidence type="ECO:0000256" key="1">
    <source>
        <dbReference type="ARBA" id="ARBA00022603"/>
    </source>
</evidence>
<sequence length="233" mass="26709">MNRIEVIRKSEKDYHDYCYDHNKLFEKGSWLYMPVSTVMEQLKVLKNKDFVRVLDLGSGVGRNSIPIAQKIRDGEVVCVDLLDSAINHLRRYSQSYGVKEKIKPIQSDLVDFPIEPNGYDYIIAVSSLEHVATIDDFRYVLQQIVKGTKHNGINCLIINSNMEERLVETNQPLDVTMELNLPTCKLLEELNQVYSQGWKMIDSHSKLLDFTISRAGQPVRLTTTAVTYVAQLI</sequence>
<dbReference type="RefSeq" id="WP_249101152.1">
    <property type="nucleotide sequence ID" value="NZ_JAMAST010000008.1"/>
</dbReference>
<dbReference type="Pfam" id="PF13649">
    <property type="entry name" value="Methyltransf_25"/>
    <property type="match status" value="1"/>
</dbReference>
<name>A0ABT0MBG6_9BACL</name>
<evidence type="ECO:0000313" key="5">
    <source>
        <dbReference type="Proteomes" id="UP001203004"/>
    </source>
</evidence>
<evidence type="ECO:0000313" key="4">
    <source>
        <dbReference type="EMBL" id="MCL1632018.1"/>
    </source>
</evidence>
<keyword evidence="5" id="KW-1185">Reference proteome</keyword>